<dbReference type="RefSeq" id="WP_209636278.1">
    <property type="nucleotide sequence ID" value="NZ_JAGINW010000001.1"/>
</dbReference>
<organism evidence="3 4">
    <name type="scientific">Kibdelosporangium banguiense</name>
    <dbReference type="NCBI Taxonomy" id="1365924"/>
    <lineage>
        <taxon>Bacteria</taxon>
        <taxon>Bacillati</taxon>
        <taxon>Actinomycetota</taxon>
        <taxon>Actinomycetes</taxon>
        <taxon>Pseudonocardiales</taxon>
        <taxon>Pseudonocardiaceae</taxon>
        <taxon>Kibdelosporangium</taxon>
    </lineage>
</organism>
<evidence type="ECO:0000256" key="1">
    <source>
        <dbReference type="SAM" id="MobiDB-lite"/>
    </source>
</evidence>
<dbReference type="EMBL" id="JAGINW010000001">
    <property type="protein sequence ID" value="MBP2321418.1"/>
    <property type="molecule type" value="Genomic_DNA"/>
</dbReference>
<comment type="caution">
    <text evidence="3">The sequence shown here is derived from an EMBL/GenBank/DDBJ whole genome shotgun (WGS) entry which is preliminary data.</text>
</comment>
<feature type="compositionally biased region" description="Pro residues" evidence="1">
    <location>
        <begin position="70"/>
        <end position="90"/>
    </location>
</feature>
<protein>
    <submittedName>
        <fullName evidence="3">Uncharacterized protein</fullName>
    </submittedName>
</protein>
<evidence type="ECO:0000313" key="3">
    <source>
        <dbReference type="EMBL" id="MBP2321418.1"/>
    </source>
</evidence>
<gene>
    <name evidence="3" type="ORF">JOF56_001803</name>
</gene>
<evidence type="ECO:0000313" key="4">
    <source>
        <dbReference type="Proteomes" id="UP001519332"/>
    </source>
</evidence>
<feature type="region of interest" description="Disordered" evidence="1">
    <location>
        <begin position="65"/>
        <end position="117"/>
    </location>
</feature>
<evidence type="ECO:0000256" key="2">
    <source>
        <dbReference type="SAM" id="Phobius"/>
    </source>
</evidence>
<proteinExistence type="predicted"/>
<dbReference type="Proteomes" id="UP001519332">
    <property type="component" value="Unassembled WGS sequence"/>
</dbReference>
<keyword evidence="2" id="KW-0472">Membrane</keyword>
<reference evidence="3 4" key="1">
    <citation type="submission" date="2021-03" db="EMBL/GenBank/DDBJ databases">
        <title>Sequencing the genomes of 1000 actinobacteria strains.</title>
        <authorList>
            <person name="Klenk H.-P."/>
        </authorList>
    </citation>
    <scope>NUCLEOTIDE SEQUENCE [LARGE SCALE GENOMIC DNA]</scope>
    <source>
        <strain evidence="3 4">DSM 46670</strain>
    </source>
</reference>
<name>A0ABS4TAI1_9PSEU</name>
<sequence>MAKDPWSEADGTYDPAPPPFLADPLAGLVTGLSLPGRRWDEIPLVSAPAMPDTDEIREAVAAALAEESPPATPPASQPPTVHPQPPPLLRPWPTASTMARKLRATKERQPPEKPASARTGISVVTVIVLVTVILLYYVVSSLADTFGKLF</sequence>
<keyword evidence="2" id="KW-1133">Transmembrane helix</keyword>
<feature type="transmembrane region" description="Helical" evidence="2">
    <location>
        <begin position="115"/>
        <end position="139"/>
    </location>
</feature>
<keyword evidence="4" id="KW-1185">Reference proteome</keyword>
<keyword evidence="2" id="KW-0812">Transmembrane</keyword>
<accession>A0ABS4TAI1</accession>